<keyword evidence="3" id="KW-1185">Reference proteome</keyword>
<feature type="transmembrane region" description="Helical" evidence="1">
    <location>
        <begin position="12"/>
        <end position="33"/>
    </location>
</feature>
<dbReference type="Proteomes" id="UP000019226">
    <property type="component" value="Chromosome"/>
</dbReference>
<evidence type="ECO:0000256" key="1">
    <source>
        <dbReference type="SAM" id="Phobius"/>
    </source>
</evidence>
<reference evidence="3" key="1">
    <citation type="submission" date="2013-02" db="EMBL/GenBank/DDBJ databases">
        <title>The complete genome sequence of Corynebacterium casei LMG S-19264 (=DSM 44701).</title>
        <authorList>
            <person name="Ruckert C."/>
            <person name="Albersmeier A."/>
            <person name="Kalinowski J."/>
        </authorList>
    </citation>
    <scope>NUCLEOTIDE SEQUENCE [LARGE SCALE GENOMIC DNA]</scope>
    <source>
        <strain evidence="3">LMG S-19264</strain>
    </source>
</reference>
<name>A0ABM5PNV6_9CORY</name>
<feature type="transmembrane region" description="Helical" evidence="1">
    <location>
        <begin position="39"/>
        <end position="61"/>
    </location>
</feature>
<dbReference type="GeneID" id="82878949"/>
<evidence type="ECO:0000313" key="2">
    <source>
        <dbReference type="EMBL" id="AHI19602.1"/>
    </source>
</evidence>
<dbReference type="EMBL" id="CP004350">
    <property type="protein sequence ID" value="AHI19602.1"/>
    <property type="molecule type" value="Genomic_DNA"/>
</dbReference>
<keyword evidence="1" id="KW-0812">Transmembrane</keyword>
<feature type="transmembrane region" description="Helical" evidence="1">
    <location>
        <begin position="151"/>
        <end position="171"/>
    </location>
</feature>
<dbReference type="RefSeq" id="WP_025387347.1">
    <property type="nucleotide sequence ID" value="NZ_CP004350.1"/>
</dbReference>
<sequence length="290" mass="32298">MTLSRLKAAKRIFLILLLLTVGAVLVLRMLGVVSNRTVLLVFLMVELPSLFIVVATTIVELRHMRKSRGLRGEEFFEAVAEGQPLLRLAFMEARTLLGLIPYVRGQRVGVGPTTRGFSYAKGTLSVPIAMGIVTVIEAGVIHVLIPWAWLRIVLLVASVYALILITGIFAARITHPHLVGSQSLTLKWGHTKVLETPLDNIASIRRARNHKHTEPAIDESLLVLTSLTSTNVHLTLKKPVSAQPPISRKRIPENYRARELDIYVAEPEEFVGYVEHAMKLAMWEGENDRV</sequence>
<feature type="transmembrane region" description="Helical" evidence="1">
    <location>
        <begin position="124"/>
        <end position="145"/>
    </location>
</feature>
<gene>
    <name evidence="2" type="ORF">CCASEI_05130</name>
</gene>
<organism evidence="2 3">
    <name type="scientific">Corynebacterium casei LMG S-19264</name>
    <dbReference type="NCBI Taxonomy" id="1285583"/>
    <lineage>
        <taxon>Bacteria</taxon>
        <taxon>Bacillati</taxon>
        <taxon>Actinomycetota</taxon>
        <taxon>Actinomycetes</taxon>
        <taxon>Mycobacteriales</taxon>
        <taxon>Corynebacteriaceae</taxon>
        <taxon>Corynebacterium</taxon>
    </lineage>
</organism>
<keyword evidence="1" id="KW-0472">Membrane</keyword>
<keyword evidence="1" id="KW-1133">Transmembrane helix</keyword>
<protein>
    <submittedName>
        <fullName evidence="2">Uncharacterized protein</fullName>
    </submittedName>
</protein>
<evidence type="ECO:0000313" key="3">
    <source>
        <dbReference type="Proteomes" id="UP000019226"/>
    </source>
</evidence>
<proteinExistence type="predicted"/>
<accession>A0ABM5PNV6</accession>